<organism evidence="4">
    <name type="scientific">freshwater metagenome</name>
    <dbReference type="NCBI Taxonomy" id="449393"/>
    <lineage>
        <taxon>unclassified sequences</taxon>
        <taxon>metagenomes</taxon>
        <taxon>ecological metagenomes</taxon>
    </lineage>
</organism>
<name>A0A6J6DPW9_9ZZZZ</name>
<dbReference type="GO" id="GO:0042602">
    <property type="term" value="F:riboflavin reductase (NADPH) activity"/>
    <property type="evidence" value="ECO:0007669"/>
    <property type="project" value="TreeGrafter"/>
</dbReference>
<dbReference type="PANTHER" id="PTHR30466">
    <property type="entry name" value="FLAVIN REDUCTASE"/>
    <property type="match status" value="1"/>
</dbReference>
<evidence type="ECO:0000256" key="1">
    <source>
        <dbReference type="ARBA" id="ARBA00008898"/>
    </source>
</evidence>
<evidence type="ECO:0000259" key="3">
    <source>
        <dbReference type="SMART" id="SM00903"/>
    </source>
</evidence>
<dbReference type="SUPFAM" id="SSF50475">
    <property type="entry name" value="FMN-binding split barrel"/>
    <property type="match status" value="1"/>
</dbReference>
<dbReference type="AlphaFoldDB" id="A0A6J6DPW9"/>
<gene>
    <name evidence="4" type="ORF">UFOPK1650_00366</name>
</gene>
<dbReference type="PANTHER" id="PTHR30466:SF11">
    <property type="entry name" value="FLAVIN-DEPENDENT MONOOXYGENASE, REDUCTASE SUBUNIT HSAB"/>
    <property type="match status" value="1"/>
</dbReference>
<protein>
    <submittedName>
        <fullName evidence="4">Unannotated protein</fullName>
    </submittedName>
</protein>
<comment type="similarity">
    <text evidence="1">Belongs to the non-flavoprotein flavin reductase family.</text>
</comment>
<proteinExistence type="inferred from homology"/>
<keyword evidence="2" id="KW-0560">Oxidoreductase</keyword>
<dbReference type="InterPro" id="IPR050268">
    <property type="entry name" value="NADH-dep_flavin_reductase"/>
</dbReference>
<reference evidence="4" key="1">
    <citation type="submission" date="2020-05" db="EMBL/GenBank/DDBJ databases">
        <authorList>
            <person name="Chiriac C."/>
            <person name="Salcher M."/>
            <person name="Ghai R."/>
            <person name="Kavagutti S V."/>
        </authorList>
    </citation>
    <scope>NUCLEOTIDE SEQUENCE</scope>
</reference>
<dbReference type="Pfam" id="PF01613">
    <property type="entry name" value="Flavin_Reduct"/>
    <property type="match status" value="1"/>
</dbReference>
<dbReference type="InterPro" id="IPR012349">
    <property type="entry name" value="Split_barrel_FMN-bd"/>
</dbReference>
<dbReference type="InterPro" id="IPR002563">
    <property type="entry name" value="Flavin_Rdtase-like_dom"/>
</dbReference>
<evidence type="ECO:0000256" key="2">
    <source>
        <dbReference type="ARBA" id="ARBA00023002"/>
    </source>
</evidence>
<accession>A0A6J6DPW9</accession>
<dbReference type="EMBL" id="CAEZTJ010000033">
    <property type="protein sequence ID" value="CAB4564213.1"/>
    <property type="molecule type" value="Genomic_DNA"/>
</dbReference>
<dbReference type="SMART" id="SM00903">
    <property type="entry name" value="Flavin_Reduct"/>
    <property type="match status" value="1"/>
</dbReference>
<sequence>MSLSEKEFDSQAFRKVMATWPTGVALVTGMAADDRPVGILCNSLTSISLAKKLLLWTVDHNSGSYSFWAKAENWAVHFLADDQQSLIERFARKGVPDKFEGLDYTVSNAGTPVLDGVVGRLECRTTDRFETFDHTIIVGEVAAMSSSERAPMIFAYSKFHQGPKRPS</sequence>
<dbReference type="GO" id="GO:0010181">
    <property type="term" value="F:FMN binding"/>
    <property type="evidence" value="ECO:0007669"/>
    <property type="project" value="InterPro"/>
</dbReference>
<feature type="domain" description="Flavin reductase like" evidence="3">
    <location>
        <begin position="17"/>
        <end position="161"/>
    </location>
</feature>
<dbReference type="Gene3D" id="2.30.110.10">
    <property type="entry name" value="Electron Transport, Fmn-binding Protein, Chain A"/>
    <property type="match status" value="1"/>
</dbReference>
<evidence type="ECO:0000313" key="4">
    <source>
        <dbReference type="EMBL" id="CAB4564213.1"/>
    </source>
</evidence>